<dbReference type="Proteomes" id="UP000254134">
    <property type="component" value="Unassembled WGS sequence"/>
</dbReference>
<keyword evidence="8 13" id="KW-0472">Membrane</keyword>
<name>A0A7M2YY29_9ACTN</name>
<comment type="subcellular location">
    <subcellularLocation>
        <location evidence="1">Membrane</location>
        <topology evidence="1">Multi-pass membrane protein</topology>
    </subcellularLocation>
</comment>
<dbReference type="PANTHER" id="PTHR14269">
    <property type="entry name" value="CDP-DIACYLGLYCEROL--GLYCEROL-3-PHOSPHATE 3-PHOSPHATIDYLTRANSFERASE-RELATED"/>
    <property type="match status" value="1"/>
</dbReference>
<evidence type="ECO:0000256" key="13">
    <source>
        <dbReference type="SAM" id="Phobius"/>
    </source>
</evidence>
<keyword evidence="10" id="KW-1208">Phospholipid metabolism</keyword>
<dbReference type="AlphaFoldDB" id="A0A7M2YY29"/>
<dbReference type="InterPro" id="IPR000462">
    <property type="entry name" value="CDP-OH_P_trans"/>
</dbReference>
<protein>
    <recommendedName>
        <fullName evidence="11">CDP-diacylglycerol--glycerol-3-phosphate 3-phosphatidyltransferase</fullName>
        <ecNumber evidence="11">2.7.8.5</ecNumber>
    </recommendedName>
</protein>
<evidence type="ECO:0000256" key="12">
    <source>
        <dbReference type="RuleBase" id="RU003750"/>
    </source>
</evidence>
<sequence>MTLPDQLTLTRALAVPIVVVLFAWDFGGHAYWATAAFMIAMATDQVDGWLARRWHQTSAFGSLLDPIADKVLVMAALVMLVAEGVAPAWMVAAIVARELLVSGLRLAAIEKGVVMAARDLGKLKTWAQALAVAAGGFAAAGAWSHRVAWWMLLVAVLLTWVSGLDYARGAPRVLRGEHVP</sequence>
<keyword evidence="7" id="KW-0443">Lipid metabolism</keyword>
<feature type="transmembrane region" description="Helical" evidence="13">
    <location>
        <begin position="71"/>
        <end position="96"/>
    </location>
</feature>
<dbReference type="PANTHER" id="PTHR14269:SF62">
    <property type="entry name" value="CDP-DIACYLGLYCEROL--GLYCEROL-3-PHOSPHATE 3-PHOSPHATIDYLTRANSFERASE 1, CHLOROPLASTIC"/>
    <property type="match status" value="1"/>
</dbReference>
<evidence type="ECO:0000256" key="6">
    <source>
        <dbReference type="ARBA" id="ARBA00022989"/>
    </source>
</evidence>
<dbReference type="NCBIfam" id="TIGR00560">
    <property type="entry name" value="pgsA"/>
    <property type="match status" value="1"/>
</dbReference>
<evidence type="ECO:0000256" key="4">
    <source>
        <dbReference type="ARBA" id="ARBA00022679"/>
    </source>
</evidence>
<evidence type="ECO:0000256" key="3">
    <source>
        <dbReference type="ARBA" id="ARBA00022516"/>
    </source>
</evidence>
<dbReference type="GO" id="GO:0046474">
    <property type="term" value="P:glycerophospholipid biosynthetic process"/>
    <property type="evidence" value="ECO:0007669"/>
    <property type="project" value="TreeGrafter"/>
</dbReference>
<dbReference type="PROSITE" id="PS00379">
    <property type="entry name" value="CDP_ALCOHOL_P_TRANSF"/>
    <property type="match status" value="1"/>
</dbReference>
<comment type="similarity">
    <text evidence="2 12">Belongs to the CDP-alcohol phosphatidyltransferase class-I family.</text>
</comment>
<keyword evidence="4 12" id="KW-0808">Transferase</keyword>
<evidence type="ECO:0000256" key="9">
    <source>
        <dbReference type="ARBA" id="ARBA00023209"/>
    </source>
</evidence>
<keyword evidence="3" id="KW-0444">Lipid biosynthesis</keyword>
<comment type="caution">
    <text evidence="14">The sequence shown here is derived from an EMBL/GenBank/DDBJ whole genome shotgun (WGS) entry which is preliminary data.</text>
</comment>
<reference evidence="15" key="2">
    <citation type="journal article" date="2019" name="MicrobiologyOpen">
        <title>High-quality draft genome sequence of Gaiella occulta isolated from a 150 meter deep mineral water borehole and comparison with the genome sequences of other deep-branching lineages of the phylum Actinobacteria.</title>
        <authorList>
            <person name="Severino R."/>
            <person name="Froufe H.J.C."/>
            <person name="Barroso C."/>
            <person name="Albuquerque L."/>
            <person name="Lobo-da-Cunha A."/>
            <person name="da Costa M.S."/>
            <person name="Egas C."/>
        </authorList>
    </citation>
    <scope>NUCLEOTIDE SEQUENCE [LARGE SCALE GENOMIC DNA]</scope>
    <source>
        <strain evidence="15">F2-233</strain>
    </source>
</reference>
<evidence type="ECO:0000256" key="11">
    <source>
        <dbReference type="NCBIfam" id="TIGR00560"/>
    </source>
</evidence>
<organism evidence="14 15">
    <name type="scientific">Gaiella occulta</name>
    <dbReference type="NCBI Taxonomy" id="1002870"/>
    <lineage>
        <taxon>Bacteria</taxon>
        <taxon>Bacillati</taxon>
        <taxon>Actinomycetota</taxon>
        <taxon>Thermoleophilia</taxon>
        <taxon>Gaiellales</taxon>
        <taxon>Gaiellaceae</taxon>
        <taxon>Gaiella</taxon>
    </lineage>
</organism>
<reference evidence="14 15" key="1">
    <citation type="submission" date="2018-07" db="EMBL/GenBank/DDBJ databases">
        <title>High-quality-draft genome sequence of Gaiella occulta.</title>
        <authorList>
            <person name="Severino R."/>
            <person name="Froufe H.J.C."/>
            <person name="Rainey F.A."/>
            <person name="Barroso C."/>
            <person name="Albuquerque L."/>
            <person name="Lobo-Da-Cunha A."/>
            <person name="Da Costa M.S."/>
            <person name="Egas C."/>
        </authorList>
    </citation>
    <scope>NUCLEOTIDE SEQUENCE [LARGE SCALE GENOMIC DNA]</scope>
    <source>
        <strain evidence="14 15">F2-233</strain>
    </source>
</reference>
<evidence type="ECO:0000256" key="10">
    <source>
        <dbReference type="ARBA" id="ARBA00023264"/>
    </source>
</evidence>
<feature type="transmembrane region" description="Helical" evidence="13">
    <location>
        <begin position="12"/>
        <end position="32"/>
    </location>
</feature>
<evidence type="ECO:0000313" key="15">
    <source>
        <dbReference type="Proteomes" id="UP000254134"/>
    </source>
</evidence>
<dbReference type="InterPro" id="IPR050324">
    <property type="entry name" value="CDP-alcohol_PTase-I"/>
</dbReference>
<evidence type="ECO:0000313" key="14">
    <source>
        <dbReference type="EMBL" id="RDI74774.1"/>
    </source>
</evidence>
<dbReference type="Pfam" id="PF01066">
    <property type="entry name" value="CDP-OH_P_transf"/>
    <property type="match status" value="1"/>
</dbReference>
<proteinExistence type="inferred from homology"/>
<dbReference type="EMBL" id="QQZY01000003">
    <property type="protein sequence ID" value="RDI74774.1"/>
    <property type="molecule type" value="Genomic_DNA"/>
</dbReference>
<feature type="transmembrane region" description="Helical" evidence="13">
    <location>
        <begin position="149"/>
        <end position="167"/>
    </location>
</feature>
<dbReference type="InterPro" id="IPR048254">
    <property type="entry name" value="CDP_ALCOHOL_P_TRANSF_CS"/>
</dbReference>
<evidence type="ECO:0000256" key="8">
    <source>
        <dbReference type="ARBA" id="ARBA00023136"/>
    </source>
</evidence>
<keyword evidence="6 13" id="KW-1133">Transmembrane helix</keyword>
<evidence type="ECO:0000256" key="7">
    <source>
        <dbReference type="ARBA" id="ARBA00023098"/>
    </source>
</evidence>
<evidence type="ECO:0000256" key="1">
    <source>
        <dbReference type="ARBA" id="ARBA00004141"/>
    </source>
</evidence>
<dbReference type="UniPathway" id="UPA00085"/>
<dbReference type="InterPro" id="IPR004570">
    <property type="entry name" value="Phosphatidylglycerol_P_synth"/>
</dbReference>
<accession>A0A7M2YY29</accession>
<evidence type="ECO:0000256" key="2">
    <source>
        <dbReference type="ARBA" id="ARBA00010441"/>
    </source>
</evidence>
<keyword evidence="5 13" id="KW-0812">Transmembrane</keyword>
<dbReference type="InterPro" id="IPR043130">
    <property type="entry name" value="CDP-OH_PTrfase_TM_dom"/>
</dbReference>
<feature type="transmembrane region" description="Helical" evidence="13">
    <location>
        <begin position="125"/>
        <end position="143"/>
    </location>
</feature>
<dbReference type="RefSeq" id="WP_181813482.1">
    <property type="nucleotide sequence ID" value="NZ_QQZY01000003.1"/>
</dbReference>
<dbReference type="GO" id="GO:0016020">
    <property type="term" value="C:membrane"/>
    <property type="evidence" value="ECO:0007669"/>
    <property type="project" value="UniProtKB-SubCell"/>
</dbReference>
<gene>
    <name evidence="14" type="ORF">Gocc_1663</name>
</gene>
<keyword evidence="15" id="KW-1185">Reference proteome</keyword>
<evidence type="ECO:0000256" key="5">
    <source>
        <dbReference type="ARBA" id="ARBA00022692"/>
    </source>
</evidence>
<dbReference type="GO" id="GO:0008444">
    <property type="term" value="F:CDP-diacylglycerol-glycerol-3-phosphate 3-phosphatidyltransferase activity"/>
    <property type="evidence" value="ECO:0007669"/>
    <property type="project" value="UniProtKB-UniRule"/>
</dbReference>
<keyword evidence="9" id="KW-0594">Phospholipid biosynthesis</keyword>
<dbReference type="Gene3D" id="1.20.120.1760">
    <property type="match status" value="1"/>
</dbReference>
<dbReference type="EC" id="2.7.8.5" evidence="11"/>
<dbReference type="PIRSF" id="PIRSF000847">
    <property type="entry name" value="Phos_ph_gly_syn"/>
    <property type="match status" value="1"/>
</dbReference>